<dbReference type="InterPro" id="IPR020584">
    <property type="entry name" value="DNA_recomb/repair_RecA_CS"/>
</dbReference>
<comment type="similarity">
    <text evidence="4">Belongs to the nucleosome assembly protein (NAP) family.</text>
</comment>
<comment type="subcellular location">
    <subcellularLocation>
        <location evidence="2">Cytoplasm</location>
    </subcellularLocation>
    <subcellularLocation>
        <location evidence="1">Nucleus</location>
    </subcellularLocation>
</comment>
<keyword evidence="11" id="KW-0539">Nucleus</keyword>
<keyword evidence="9" id="KW-0233">DNA recombination</keyword>
<feature type="domain" description="RecA family profile 1" evidence="14">
    <location>
        <begin position="561"/>
        <end position="720"/>
    </location>
</feature>
<dbReference type="InterPro" id="IPR020587">
    <property type="entry name" value="RecA_monomer-monomer_interface"/>
</dbReference>
<keyword evidence="17" id="KW-1185">Reference proteome</keyword>
<feature type="region of interest" description="Disordered" evidence="13">
    <location>
        <begin position="298"/>
        <end position="343"/>
    </location>
</feature>
<organism evidence="16 17">
    <name type="scientific">Morus notabilis</name>
    <dbReference type="NCBI Taxonomy" id="981085"/>
    <lineage>
        <taxon>Eukaryota</taxon>
        <taxon>Viridiplantae</taxon>
        <taxon>Streptophyta</taxon>
        <taxon>Embryophyta</taxon>
        <taxon>Tracheophyta</taxon>
        <taxon>Spermatophyta</taxon>
        <taxon>Magnoliopsida</taxon>
        <taxon>eudicotyledons</taxon>
        <taxon>Gunneridae</taxon>
        <taxon>Pentapetalae</taxon>
        <taxon>rosids</taxon>
        <taxon>fabids</taxon>
        <taxon>Rosales</taxon>
        <taxon>Moraceae</taxon>
        <taxon>Moreae</taxon>
        <taxon>Morus</taxon>
    </lineage>
</organism>
<name>W9QJR4_9ROSA</name>
<dbReference type="GO" id="GO:0000724">
    <property type="term" value="P:double-strand break repair via homologous recombination"/>
    <property type="evidence" value="ECO:0007669"/>
    <property type="project" value="UniProtKB-ARBA"/>
</dbReference>
<dbReference type="FunFam" id="1.20.5.1500:FF:000001">
    <property type="entry name" value="Nucleosome assembly protein 1-like 1"/>
    <property type="match status" value="1"/>
</dbReference>
<dbReference type="GO" id="GO:0003697">
    <property type="term" value="F:single-stranded DNA binding"/>
    <property type="evidence" value="ECO:0007669"/>
    <property type="project" value="InterPro"/>
</dbReference>
<dbReference type="InterPro" id="IPR013765">
    <property type="entry name" value="DNA_recomb/repair_RecA"/>
</dbReference>
<evidence type="ECO:0000256" key="6">
    <source>
        <dbReference type="ARBA" id="ARBA00022741"/>
    </source>
</evidence>
<comment type="similarity">
    <text evidence="3 12">Belongs to the RecA family.</text>
</comment>
<dbReference type="SUPFAM" id="SSF52540">
    <property type="entry name" value="P-loop containing nucleoside triphosphate hydrolases"/>
    <property type="match status" value="1"/>
</dbReference>
<evidence type="ECO:0000256" key="5">
    <source>
        <dbReference type="ARBA" id="ARBA00022490"/>
    </source>
</evidence>
<dbReference type="Pfam" id="PF21096">
    <property type="entry name" value="RecA_C"/>
    <property type="match status" value="1"/>
</dbReference>
<dbReference type="SMART" id="SM00382">
    <property type="entry name" value="AAA"/>
    <property type="match status" value="1"/>
</dbReference>
<dbReference type="InterPro" id="IPR049428">
    <property type="entry name" value="RecA-like_N"/>
</dbReference>
<dbReference type="EMBL" id="KE343704">
    <property type="protein sequence ID" value="EXB38860.1"/>
    <property type="molecule type" value="Genomic_DNA"/>
</dbReference>
<feature type="compositionally biased region" description="Acidic residues" evidence="13">
    <location>
        <begin position="303"/>
        <end position="338"/>
    </location>
</feature>
<dbReference type="Gene3D" id="3.30.250.10">
    <property type="entry name" value="RecA protein, C-terminal domain"/>
    <property type="match status" value="1"/>
</dbReference>
<evidence type="ECO:0000256" key="3">
    <source>
        <dbReference type="ARBA" id="ARBA00009391"/>
    </source>
</evidence>
<dbReference type="GO" id="GO:0042393">
    <property type="term" value="F:histone binding"/>
    <property type="evidence" value="ECO:0007669"/>
    <property type="project" value="UniProtKB-ARBA"/>
</dbReference>
<dbReference type="InterPro" id="IPR027417">
    <property type="entry name" value="P-loop_NTPase"/>
</dbReference>
<dbReference type="InterPro" id="IPR049261">
    <property type="entry name" value="RecA-like_C"/>
</dbReference>
<dbReference type="Pfam" id="PF00956">
    <property type="entry name" value="NAP"/>
    <property type="match status" value="1"/>
</dbReference>
<evidence type="ECO:0000313" key="16">
    <source>
        <dbReference type="EMBL" id="EXB38860.1"/>
    </source>
</evidence>
<keyword evidence="10" id="KW-0143">Chaperone</keyword>
<dbReference type="PANTHER" id="PTHR45900:SF6">
    <property type="entry name" value="DNA REPAIR PROTEIN RECA HOMOLOG 3, MITOCHONDRIAL-RELATED"/>
    <property type="match status" value="1"/>
</dbReference>
<accession>W9QJR4</accession>
<evidence type="ECO:0000256" key="11">
    <source>
        <dbReference type="ARBA" id="ARBA00023242"/>
    </source>
</evidence>
<dbReference type="PROSITE" id="PS50163">
    <property type="entry name" value="RECA_3"/>
    <property type="match status" value="1"/>
</dbReference>
<dbReference type="FunFam" id="3.30.1120.90:FF:000005">
    <property type="entry name" value="Nucleosome assembly protein11"/>
    <property type="match status" value="1"/>
</dbReference>
<dbReference type="PANTHER" id="PTHR45900">
    <property type="entry name" value="RECA"/>
    <property type="match status" value="1"/>
</dbReference>
<dbReference type="InterPro" id="IPR003593">
    <property type="entry name" value="AAA+_ATPase"/>
</dbReference>
<feature type="region of interest" description="Disordered" evidence="13">
    <location>
        <begin position="1240"/>
        <end position="1262"/>
    </location>
</feature>
<evidence type="ECO:0000256" key="9">
    <source>
        <dbReference type="ARBA" id="ARBA00023172"/>
    </source>
</evidence>
<sequence>MSNDKESFAMSDLGAALNEEDRAGLVNALKNKIQSLAGQHSDILESLSPHIRKRVEVLRDIQSQHDDLEAKFFEERAALEAKYQKLYQPLYTKRYEIVNGVTEVEGVTAEAATDKEEDKEANEKGVPDFWLNAMKNNEVLAEEISERDEGALKYVKDIKWSRIDNPKGFKLEFFFETNPFFKNIVLTKTYHMIDEDEPILEKAIGTEIEWLPGKCLTQKLLKKKPKKGSKNAKPITKTENCESFFNFFNPPQVPEDDEDIDEDAAEELQNQMEQDYDIGSTIRDKIIPHAVSWFTGEAIQGDEFGELEDDDDEDIDEDEDDEDDEDEDDEDDDEDEDEGKTKKKVQYLKNLRVEEHKVWMVRRARGLRNANSSRVFAPRTAVEFDPLHKRVTPPGLRVLHIFTEKGSGTIEEGKEKPTFLNGEDDRGSGDWWLGSAWVGVRSARAAITKPSSPILLLYKFNTGEDGALSGLSMARILHEASLLKRALFAAEVFRGGIVGSSSQLCCFSSKGRRKSKSDGSDSGEENLSKKEIALRQALDQITSSFGKGSIMWLGRSESPKNVPVLSTGSFSLDLALGVGGLPKGRVVEIYGPEASGKTTLALHVIAEAQKQGGTCVFVDAEHALDPALARAIGVNTHNLLLSQPDCGEQALSLVDTLIRSGSVDVVVVDSVAALVPKGELDGEMGDAHVAMQARLMSQALRKLSHSLSQSQTLLIFINQINLQLRFKATHERLRSEKNEKVWPRDVMISDLHVSGGGPTQPVLESREDDNDSINFSRFGAKSFRSETISGDLVVKIENADTIMVGGRQACKTGLDWGMFAQNPAQLRLDSKIPVIPPKWDPNRIWTGLRDSRARDEGRRAGLGEIAPDLEDPRRKGRFDGGLWSEGERRSRSATFGVGLTISGAAEAGLGDFAAVWTGTHDSGDVEAVSGRYSSDPLNSGDIMVRTWKFGSKPLVGGAEFRNSSQMRAGSRVSGVGSESGTNFSKICNGSSNFGPNMTGSGNSSTPGARDGEIDFIGVGLGHSANGRSDISAFVTPKTKISMFRGLNNGSNEFFAPDYTSVPPFPPWFVTVEVGSSRIVMPFYILKGGLDDMGRRWRHSTAVRSKISTFGFGGPTEVTCGGNALKFYASVRLNIRRIGLVKKGEETLGSQVQVKIVKNKLAPPFKTANFELEFGKGICRESEIIELGLKYKFISKAGSHYNLNNQNFHGKDALKRYLSGNDNAREELATKLREKILDIETEKESEAESMGESSNVEIVSGDSTEEETVAAVEALEEWGSLTRTCGVTTAAAYAMFSHTSYA</sequence>
<feature type="domain" description="RecA family profile 2" evidence="15">
    <location>
        <begin position="1111"/>
        <end position="1182"/>
    </location>
</feature>
<dbReference type="GO" id="GO:0006334">
    <property type="term" value="P:nucleosome assembly"/>
    <property type="evidence" value="ECO:0007669"/>
    <property type="project" value="InterPro"/>
</dbReference>
<dbReference type="Gene3D" id="3.40.50.300">
    <property type="entry name" value="P-loop containing nucleotide triphosphate hydrolases"/>
    <property type="match status" value="2"/>
</dbReference>
<keyword evidence="7 12" id="KW-0067">ATP-binding</keyword>
<dbReference type="Pfam" id="PF00154">
    <property type="entry name" value="RecA_N"/>
    <property type="match status" value="2"/>
</dbReference>
<evidence type="ECO:0000256" key="2">
    <source>
        <dbReference type="ARBA" id="ARBA00004496"/>
    </source>
</evidence>
<dbReference type="InterPro" id="IPR023400">
    <property type="entry name" value="RecA_C_sf"/>
</dbReference>
<evidence type="ECO:0000256" key="13">
    <source>
        <dbReference type="SAM" id="MobiDB-lite"/>
    </source>
</evidence>
<evidence type="ECO:0000256" key="10">
    <source>
        <dbReference type="ARBA" id="ARBA00023186"/>
    </source>
</evidence>
<evidence type="ECO:0000313" key="17">
    <source>
        <dbReference type="Proteomes" id="UP000030645"/>
    </source>
</evidence>
<keyword evidence="8" id="KW-0238">DNA-binding</keyword>
<evidence type="ECO:0000259" key="15">
    <source>
        <dbReference type="PROSITE" id="PS50163"/>
    </source>
</evidence>
<evidence type="ECO:0000256" key="7">
    <source>
        <dbReference type="ARBA" id="ARBA00022840"/>
    </source>
</evidence>
<dbReference type="InterPro" id="IPR020588">
    <property type="entry name" value="RecA_ATP-bd"/>
</dbReference>
<gene>
    <name evidence="16" type="ORF">L484_027294</name>
</gene>
<reference evidence="17" key="1">
    <citation type="submission" date="2013-01" db="EMBL/GenBank/DDBJ databases">
        <title>Draft Genome Sequence of a Mulberry Tree, Morus notabilis C.K. Schneid.</title>
        <authorList>
            <person name="He N."/>
            <person name="Zhao S."/>
        </authorList>
    </citation>
    <scope>NUCLEOTIDE SEQUENCE</scope>
</reference>
<dbReference type="STRING" id="981085.W9QJR4"/>
<keyword evidence="5" id="KW-0963">Cytoplasm</keyword>
<dbReference type="InterPro" id="IPR037231">
    <property type="entry name" value="NAP-like_sf"/>
</dbReference>
<dbReference type="GO" id="GO:0005524">
    <property type="term" value="F:ATP binding"/>
    <property type="evidence" value="ECO:0007669"/>
    <property type="project" value="UniProtKB-KW"/>
</dbReference>
<keyword evidence="6 12" id="KW-0547">Nucleotide-binding</keyword>
<dbReference type="GO" id="GO:0005737">
    <property type="term" value="C:cytoplasm"/>
    <property type="evidence" value="ECO:0007669"/>
    <property type="project" value="UniProtKB-SubCell"/>
</dbReference>
<dbReference type="Gene3D" id="1.20.5.1500">
    <property type="match status" value="1"/>
</dbReference>
<evidence type="ECO:0000256" key="1">
    <source>
        <dbReference type="ARBA" id="ARBA00004123"/>
    </source>
</evidence>
<protein>
    <submittedName>
        <fullName evidence="16">DNA repair protein recA-3-like protein</fullName>
    </submittedName>
</protein>
<dbReference type="Proteomes" id="UP000030645">
    <property type="component" value="Unassembled WGS sequence"/>
</dbReference>
<evidence type="ECO:0000259" key="14">
    <source>
        <dbReference type="PROSITE" id="PS50162"/>
    </source>
</evidence>
<dbReference type="eggNOG" id="KOG1433">
    <property type="taxonomic scope" value="Eukaryota"/>
</dbReference>
<proteinExistence type="inferred from homology"/>
<dbReference type="GO" id="GO:0140664">
    <property type="term" value="F:ATP-dependent DNA damage sensor activity"/>
    <property type="evidence" value="ECO:0007669"/>
    <property type="project" value="InterPro"/>
</dbReference>
<evidence type="ECO:0000256" key="8">
    <source>
        <dbReference type="ARBA" id="ARBA00023125"/>
    </source>
</evidence>
<dbReference type="eggNOG" id="KOG1507">
    <property type="taxonomic scope" value="Eukaryota"/>
</dbReference>
<dbReference type="PROSITE" id="PS00321">
    <property type="entry name" value="RECA_1"/>
    <property type="match status" value="1"/>
</dbReference>
<dbReference type="SUPFAM" id="SSF143113">
    <property type="entry name" value="NAP-like"/>
    <property type="match status" value="1"/>
</dbReference>
<evidence type="ECO:0000256" key="4">
    <source>
        <dbReference type="ARBA" id="ARBA00009947"/>
    </source>
</evidence>
<dbReference type="Gene3D" id="3.30.1120.90">
    <property type="entry name" value="Nucleosome assembly protein"/>
    <property type="match status" value="1"/>
</dbReference>
<dbReference type="PROSITE" id="PS50162">
    <property type="entry name" value="RECA_2"/>
    <property type="match status" value="1"/>
</dbReference>
<dbReference type="SUPFAM" id="SSF54752">
    <property type="entry name" value="RecA protein, C-terminal domain"/>
    <property type="match status" value="1"/>
</dbReference>
<dbReference type="PRINTS" id="PR00142">
    <property type="entry name" value="RECA"/>
</dbReference>
<dbReference type="InterPro" id="IPR002164">
    <property type="entry name" value="NAP_family"/>
</dbReference>
<evidence type="ECO:0000256" key="12">
    <source>
        <dbReference type="RuleBase" id="RU003422"/>
    </source>
</evidence>
<dbReference type="GO" id="GO:0005634">
    <property type="term" value="C:nucleus"/>
    <property type="evidence" value="ECO:0007669"/>
    <property type="project" value="UniProtKB-SubCell"/>
</dbReference>